<dbReference type="InterPro" id="IPR003439">
    <property type="entry name" value="ABC_transporter-like_ATP-bd"/>
</dbReference>
<dbReference type="InterPro" id="IPR027417">
    <property type="entry name" value="P-loop_NTPase"/>
</dbReference>
<comment type="similarity">
    <text evidence="1">Belongs to the ABC transporter superfamily. Ycf16 family.</text>
</comment>
<dbReference type="EMBL" id="LO017727">
    <property type="protein sequence ID" value="CRH05095.1"/>
    <property type="molecule type" value="Genomic_DNA"/>
</dbReference>
<evidence type="ECO:0000256" key="2">
    <source>
        <dbReference type="ARBA" id="ARBA00022741"/>
    </source>
</evidence>
<evidence type="ECO:0000313" key="5">
    <source>
        <dbReference type="EMBL" id="CRH05095.1"/>
    </source>
</evidence>
<dbReference type="InterPro" id="IPR003593">
    <property type="entry name" value="AAA+_ATPase"/>
</dbReference>
<evidence type="ECO:0000259" key="4">
    <source>
        <dbReference type="PROSITE" id="PS50893"/>
    </source>
</evidence>
<dbReference type="AlphaFoldDB" id="A0A1S7LDV2"/>
<dbReference type="SMART" id="SM00382">
    <property type="entry name" value="AAA"/>
    <property type="match status" value="1"/>
</dbReference>
<dbReference type="NCBIfam" id="TIGR01978">
    <property type="entry name" value="sufC"/>
    <property type="match status" value="1"/>
</dbReference>
<dbReference type="Pfam" id="PF00005">
    <property type="entry name" value="ABC_tran"/>
    <property type="match status" value="1"/>
</dbReference>
<proteinExistence type="inferred from homology"/>
<protein>
    <submittedName>
        <fullName evidence="5">ABC transporter associated with Fe-S cluster assembly, ATP binding protein</fullName>
    </submittedName>
</protein>
<dbReference type="Gene3D" id="3.40.50.300">
    <property type="entry name" value="P-loop containing nucleotide triphosphate hydrolases"/>
    <property type="match status" value="1"/>
</dbReference>
<dbReference type="PANTHER" id="PTHR43204">
    <property type="entry name" value="ABC TRANSPORTER I FAMILY MEMBER 6, CHLOROPLASTIC"/>
    <property type="match status" value="1"/>
</dbReference>
<gene>
    <name evidence="5" type="primary">sufC</name>
    <name evidence="5" type="ORF">MAGMO_0896</name>
</gene>
<dbReference type="PANTHER" id="PTHR43204:SF1">
    <property type="entry name" value="ABC TRANSPORTER I FAMILY MEMBER 6, CHLOROPLASTIC"/>
    <property type="match status" value="1"/>
</dbReference>
<reference evidence="5" key="1">
    <citation type="submission" date="2015-04" db="EMBL/GenBank/DDBJ databases">
        <authorList>
            <person name="Syromyatnikov M.Y."/>
            <person name="Popov V.N."/>
        </authorList>
    </citation>
    <scope>NUCLEOTIDE SEQUENCE</scope>
    <source>
        <strain evidence="5">MO-1</strain>
    </source>
</reference>
<feature type="domain" description="ABC transporter" evidence="4">
    <location>
        <begin position="4"/>
        <end position="248"/>
    </location>
</feature>
<dbReference type="SUPFAM" id="SSF52540">
    <property type="entry name" value="P-loop containing nucleoside triphosphate hydrolases"/>
    <property type="match status" value="1"/>
</dbReference>
<dbReference type="CDD" id="cd03217">
    <property type="entry name" value="ABC_FeS_Assembly"/>
    <property type="match status" value="1"/>
</dbReference>
<evidence type="ECO:0000256" key="3">
    <source>
        <dbReference type="ARBA" id="ARBA00022840"/>
    </source>
</evidence>
<organism evidence="5">
    <name type="scientific">Magnetococcus massalia (strain MO-1)</name>
    <dbReference type="NCBI Taxonomy" id="451514"/>
    <lineage>
        <taxon>Bacteria</taxon>
        <taxon>Pseudomonadati</taxon>
        <taxon>Pseudomonadota</taxon>
        <taxon>Magnetococcia</taxon>
        <taxon>Magnetococcales</taxon>
        <taxon>Magnetococcaceae</taxon>
        <taxon>Magnetococcus</taxon>
    </lineage>
</organism>
<accession>A0A1S7LDV2</accession>
<dbReference type="PROSITE" id="PS00211">
    <property type="entry name" value="ABC_TRANSPORTER_1"/>
    <property type="match status" value="1"/>
</dbReference>
<dbReference type="PROSITE" id="PS50893">
    <property type="entry name" value="ABC_TRANSPORTER_2"/>
    <property type="match status" value="1"/>
</dbReference>
<keyword evidence="3" id="KW-0067">ATP-binding</keyword>
<dbReference type="GO" id="GO:0016887">
    <property type="term" value="F:ATP hydrolysis activity"/>
    <property type="evidence" value="ECO:0007669"/>
    <property type="project" value="InterPro"/>
</dbReference>
<name>A0A1S7LDV2_MAGMO</name>
<sequence length="268" mass="29733">MYMLEIYNLHAQAGEKSILKGIDLTIKPGEMHVIMGPNGSGKSTLANLLVGHPDYRATQGSVTFEGEDLLTLPPEERARRGLFMAFQYPVEVPGVSNLQMLKAALNAKRAFHGEEPVDAMTFFEMLETPMKRLKLDESMLDRPVNSGFSGGEKKRNEMLAMTILEPRLCILDETDSGLDIDALRDISQGIHAMCTHDRAILVITHYQRLLDYLSPNRVHVMADGQIVHSGDSSLAQMLEEHGYGWLSDANHPFFKTSSAPPHREGGTS</sequence>
<dbReference type="InterPro" id="IPR017871">
    <property type="entry name" value="ABC_transporter-like_CS"/>
</dbReference>
<dbReference type="GO" id="GO:0005524">
    <property type="term" value="F:ATP binding"/>
    <property type="evidence" value="ECO:0007669"/>
    <property type="project" value="UniProtKB-KW"/>
</dbReference>
<keyword evidence="2" id="KW-0547">Nucleotide-binding</keyword>
<dbReference type="InterPro" id="IPR010230">
    <property type="entry name" value="FeS-cluster_ATPase_SufC"/>
</dbReference>
<evidence type="ECO:0000256" key="1">
    <source>
        <dbReference type="ARBA" id="ARBA00006216"/>
    </source>
</evidence>